<dbReference type="Proteomes" id="UP001596398">
    <property type="component" value="Unassembled WGS sequence"/>
</dbReference>
<dbReference type="AlphaFoldDB" id="A0ABD5ZL19"/>
<name>A0ABD5ZL19_9EURY</name>
<keyword evidence="1" id="KW-1133">Transmembrane helix</keyword>
<keyword evidence="3" id="KW-1185">Reference proteome</keyword>
<keyword evidence="1" id="KW-0812">Transmembrane</keyword>
<gene>
    <name evidence="2" type="ORF">ACFQJ4_02745</name>
</gene>
<proteinExistence type="predicted"/>
<evidence type="ECO:0000313" key="2">
    <source>
        <dbReference type="EMBL" id="MFC7234229.1"/>
    </source>
</evidence>
<protein>
    <submittedName>
        <fullName evidence="2">Uncharacterized protein</fullName>
    </submittedName>
</protein>
<dbReference type="EMBL" id="JBHTAP010000001">
    <property type="protein sequence ID" value="MFC7234229.1"/>
    <property type="molecule type" value="Genomic_DNA"/>
</dbReference>
<accession>A0ABD5ZL19</accession>
<feature type="transmembrane region" description="Helical" evidence="1">
    <location>
        <begin position="30"/>
        <end position="51"/>
    </location>
</feature>
<dbReference type="GeneID" id="79265894"/>
<evidence type="ECO:0000313" key="3">
    <source>
        <dbReference type="Proteomes" id="UP001596398"/>
    </source>
</evidence>
<comment type="caution">
    <text evidence="2">The sequence shown here is derived from an EMBL/GenBank/DDBJ whole genome shotgun (WGS) entry which is preliminary data.</text>
</comment>
<keyword evidence="1" id="KW-0472">Membrane</keyword>
<dbReference type="RefSeq" id="WP_276235231.1">
    <property type="nucleotide sequence ID" value="NZ_CP119802.1"/>
</dbReference>
<organism evidence="2 3">
    <name type="scientific">Halosegnis marinus</name>
    <dbReference type="NCBI Taxonomy" id="3034023"/>
    <lineage>
        <taxon>Archaea</taxon>
        <taxon>Methanobacteriati</taxon>
        <taxon>Methanobacteriota</taxon>
        <taxon>Stenosarchaea group</taxon>
        <taxon>Halobacteria</taxon>
        <taxon>Halobacteriales</taxon>
        <taxon>Natronomonadaceae</taxon>
        <taxon>Halosegnis</taxon>
    </lineage>
</organism>
<evidence type="ECO:0000256" key="1">
    <source>
        <dbReference type="SAM" id="Phobius"/>
    </source>
</evidence>
<feature type="transmembrane region" description="Helical" evidence="1">
    <location>
        <begin position="57"/>
        <end position="76"/>
    </location>
</feature>
<sequence>MTEVTVGGETVARETVRSVRVETGRDVRPLVGGLASLLLGVLVPTGAVAAGVPFPTVFPLGVLLFLASGVGLALWLRSSVATLVVETESGTLRERCEDEAAAADRAAELQ</sequence>
<reference evidence="2 3" key="1">
    <citation type="journal article" date="2019" name="Int. J. Syst. Evol. Microbiol.">
        <title>The Global Catalogue of Microorganisms (GCM) 10K type strain sequencing project: providing services to taxonomists for standard genome sequencing and annotation.</title>
        <authorList>
            <consortium name="The Broad Institute Genomics Platform"/>
            <consortium name="The Broad Institute Genome Sequencing Center for Infectious Disease"/>
            <person name="Wu L."/>
            <person name="Ma J."/>
        </authorList>
    </citation>
    <scope>NUCLEOTIDE SEQUENCE [LARGE SCALE GENOMIC DNA]</scope>
    <source>
        <strain evidence="2 3">DT85</strain>
    </source>
</reference>